<gene>
    <name evidence="2" type="ORF">SARC_03145</name>
</gene>
<dbReference type="AlphaFoldDB" id="A0A0L0G6V5"/>
<keyword evidence="3" id="KW-1185">Reference proteome</keyword>
<protein>
    <submittedName>
        <fullName evidence="2">Uncharacterized protein</fullName>
    </submittedName>
</protein>
<reference evidence="2 3" key="1">
    <citation type="submission" date="2011-02" db="EMBL/GenBank/DDBJ databases">
        <title>The Genome Sequence of Sphaeroforma arctica JP610.</title>
        <authorList>
            <consortium name="The Broad Institute Genome Sequencing Platform"/>
            <person name="Russ C."/>
            <person name="Cuomo C."/>
            <person name="Young S.K."/>
            <person name="Zeng Q."/>
            <person name="Gargeya S."/>
            <person name="Alvarado L."/>
            <person name="Berlin A."/>
            <person name="Chapman S.B."/>
            <person name="Chen Z."/>
            <person name="Freedman E."/>
            <person name="Gellesch M."/>
            <person name="Goldberg J."/>
            <person name="Griggs A."/>
            <person name="Gujja S."/>
            <person name="Heilman E."/>
            <person name="Heiman D."/>
            <person name="Howarth C."/>
            <person name="Mehta T."/>
            <person name="Neiman D."/>
            <person name="Pearson M."/>
            <person name="Roberts A."/>
            <person name="Saif S."/>
            <person name="Shea T."/>
            <person name="Shenoy N."/>
            <person name="Sisk P."/>
            <person name="Stolte C."/>
            <person name="Sykes S."/>
            <person name="White J."/>
            <person name="Yandava C."/>
            <person name="Burger G."/>
            <person name="Gray M.W."/>
            <person name="Holland P.W.H."/>
            <person name="King N."/>
            <person name="Lang F.B.F."/>
            <person name="Roger A.J."/>
            <person name="Ruiz-Trillo I."/>
            <person name="Haas B."/>
            <person name="Nusbaum C."/>
            <person name="Birren B."/>
        </authorList>
    </citation>
    <scope>NUCLEOTIDE SEQUENCE [LARGE SCALE GENOMIC DNA]</scope>
    <source>
        <strain evidence="2 3">JP610</strain>
    </source>
</reference>
<feature type="compositionally biased region" description="Polar residues" evidence="1">
    <location>
        <begin position="37"/>
        <end position="48"/>
    </location>
</feature>
<sequence length="146" mass="16016">MGTIVDVTEPDAKERLKTTVEEALPEGLGSDPESLPSAKNSADVNQEAQGILQKRERRRQKLEANNSTEKKQNENADGIDMTDFGDEIVHTSSGDNFDWDKSSDSEHNTEVEDNSSSNGGDSDETGDNIPDERGLPKLVLNKELDQ</sequence>
<dbReference type="Proteomes" id="UP000054560">
    <property type="component" value="Unassembled WGS sequence"/>
</dbReference>
<evidence type="ECO:0000256" key="1">
    <source>
        <dbReference type="SAM" id="MobiDB-lite"/>
    </source>
</evidence>
<evidence type="ECO:0000313" key="3">
    <source>
        <dbReference type="Proteomes" id="UP000054560"/>
    </source>
</evidence>
<dbReference type="EMBL" id="KQ241750">
    <property type="protein sequence ID" value="KNC84654.1"/>
    <property type="molecule type" value="Genomic_DNA"/>
</dbReference>
<feature type="compositionally biased region" description="Basic and acidic residues" evidence="1">
    <location>
        <begin position="98"/>
        <end position="110"/>
    </location>
</feature>
<name>A0A0L0G6V5_9EUKA</name>
<feature type="region of interest" description="Disordered" evidence="1">
    <location>
        <begin position="22"/>
        <end position="146"/>
    </location>
</feature>
<accession>A0A0L0G6V5</accession>
<dbReference type="GeneID" id="25903649"/>
<evidence type="ECO:0000313" key="2">
    <source>
        <dbReference type="EMBL" id="KNC84654.1"/>
    </source>
</evidence>
<dbReference type="RefSeq" id="XP_014158556.1">
    <property type="nucleotide sequence ID" value="XM_014303081.1"/>
</dbReference>
<proteinExistence type="predicted"/>
<feature type="compositionally biased region" description="Basic and acidic residues" evidence="1">
    <location>
        <begin position="130"/>
        <end position="146"/>
    </location>
</feature>
<organism evidence="2 3">
    <name type="scientific">Sphaeroforma arctica JP610</name>
    <dbReference type="NCBI Taxonomy" id="667725"/>
    <lineage>
        <taxon>Eukaryota</taxon>
        <taxon>Ichthyosporea</taxon>
        <taxon>Ichthyophonida</taxon>
        <taxon>Sphaeroforma</taxon>
    </lineage>
</organism>